<dbReference type="eggNOG" id="COG0422">
    <property type="taxonomic scope" value="Bacteria"/>
</dbReference>
<dbReference type="AlphaFoldDB" id="K4LK24"/>
<dbReference type="InterPro" id="IPR038521">
    <property type="entry name" value="ThiC/Bza_core_dom"/>
</dbReference>
<dbReference type="EMBL" id="CP003732">
    <property type="protein sequence ID" value="AFV12417.1"/>
    <property type="molecule type" value="Genomic_DNA"/>
</dbReference>
<dbReference type="NCBIfam" id="TIGR04386">
    <property type="entry name" value="ThiC_like_1"/>
    <property type="match status" value="1"/>
</dbReference>
<evidence type="ECO:0000256" key="2">
    <source>
        <dbReference type="ARBA" id="ARBA00022485"/>
    </source>
</evidence>
<dbReference type="GO" id="GO:0070284">
    <property type="term" value="F:phosphomethylpyrimidine synthase activity"/>
    <property type="evidence" value="ECO:0007669"/>
    <property type="project" value="UniProtKB-EC"/>
</dbReference>
<keyword evidence="3" id="KW-0949">S-adenosyl-L-methionine</keyword>
<gene>
    <name evidence="10" type="primary">thiC2</name>
    <name evidence="10" type="ordered locus">Tph_c22270</name>
</gene>
<keyword evidence="6" id="KW-0408">Iron</keyword>
<dbReference type="RefSeq" id="WP_015051289.1">
    <property type="nucleotide sequence ID" value="NC_018870.1"/>
</dbReference>
<sequence>MTQVQHARMGRVTPEMEAVAAAEGLPVEEIMQGVAEGTIVIPKNIRRKKIRLCGIGKGLRVKVNALIGTSTDWNDPEMELRKIAAAEAAGCDSFMDLSTGGDIDAMRKKTLTNAGVPVGCVPIYQAGIEAIERHGSVVGMTPDDMFAVIEKQAADGIDFMAVHSALNFEILECLQQNGRVTDIVSRGGAFLTGWMLHNQKENPLYEQFDRLLEILLRYDVTLSIGDAIRPGSIADSLDAAQMKGLIVAGELVARALEAGVQVMVEGPGHVPLDHVEATMKLQKSLCHNVPYYILGTLATDVAAGYDHIAAAIGGALAGMVGANFLCYVTPAEHLGLPTEEDVRAGVIATRIAAHAADLANGNRAAWERDLEMARARVRGDVEKQIKLAIDPETARTALGGADGDYRCAACGENCAACVAAGFFGIS</sequence>
<evidence type="ECO:0000256" key="8">
    <source>
        <dbReference type="ARBA" id="ARBA00023239"/>
    </source>
</evidence>
<dbReference type="NCBIfam" id="TIGR00190">
    <property type="entry name" value="thiC"/>
    <property type="match status" value="1"/>
</dbReference>
<dbReference type="HOGENOM" id="CLU_013181_2_2_9"/>
<comment type="cofactor">
    <cofactor evidence="1">
        <name>[4Fe-4S] cluster</name>
        <dbReference type="ChEBI" id="CHEBI:49883"/>
    </cofactor>
</comment>
<evidence type="ECO:0000256" key="5">
    <source>
        <dbReference type="ARBA" id="ARBA00022833"/>
    </source>
</evidence>
<keyword evidence="8" id="KW-0456">Lyase</keyword>
<dbReference type="Proteomes" id="UP000000467">
    <property type="component" value="Chromosome"/>
</dbReference>
<dbReference type="InterPro" id="IPR002817">
    <property type="entry name" value="ThiC/BzaA/B"/>
</dbReference>
<evidence type="ECO:0000256" key="9">
    <source>
        <dbReference type="NCBIfam" id="TIGR00190"/>
    </source>
</evidence>
<keyword evidence="5" id="KW-0862">Zinc</keyword>
<dbReference type="Pfam" id="PF01964">
    <property type="entry name" value="ThiC_Rad_SAM"/>
    <property type="match status" value="1"/>
</dbReference>
<dbReference type="NCBIfam" id="NF009895">
    <property type="entry name" value="PRK13352.1"/>
    <property type="match status" value="1"/>
</dbReference>
<reference evidence="10 11" key="1">
    <citation type="journal article" date="2012" name="BMC Genomics">
        <title>Genome-guided analysis of physiological and morphological traits of the fermentative acetate oxidizer Thermacetogenium phaeum.</title>
        <authorList>
            <person name="Oehler D."/>
            <person name="Poehlein A."/>
            <person name="Leimbach A."/>
            <person name="Muller N."/>
            <person name="Daniel R."/>
            <person name="Gottschalk G."/>
            <person name="Schink B."/>
        </authorList>
    </citation>
    <scope>NUCLEOTIDE SEQUENCE [LARGE SCALE GENOMIC DNA]</scope>
    <source>
        <strain evidence="11">ATCC BAA-254 / DSM 26808 / PB</strain>
    </source>
</reference>
<keyword evidence="7" id="KW-0411">Iron-sulfur</keyword>
<dbReference type="GO" id="GO:0016740">
    <property type="term" value="F:transferase activity"/>
    <property type="evidence" value="ECO:0007669"/>
    <property type="project" value="UniProtKB-KW"/>
</dbReference>
<keyword evidence="10" id="KW-0808">Transferase</keyword>
<dbReference type="GO" id="GO:0051539">
    <property type="term" value="F:4 iron, 4 sulfur cluster binding"/>
    <property type="evidence" value="ECO:0007669"/>
    <property type="project" value="UniProtKB-KW"/>
</dbReference>
<evidence type="ECO:0000313" key="11">
    <source>
        <dbReference type="Proteomes" id="UP000000467"/>
    </source>
</evidence>
<dbReference type="OrthoDB" id="9805897at2"/>
<dbReference type="STRING" id="1089553.Tph_c22270"/>
<dbReference type="SFLD" id="SFLDF00407">
    <property type="entry name" value="phosphomethylpyrimidine_syntha"/>
    <property type="match status" value="1"/>
</dbReference>
<dbReference type="Gene3D" id="3.20.20.540">
    <property type="entry name" value="Radical SAM ThiC family, central domain"/>
    <property type="match status" value="1"/>
</dbReference>
<keyword evidence="4" id="KW-0479">Metal-binding</keyword>
<dbReference type="SFLD" id="SFLDS00113">
    <property type="entry name" value="Radical_SAM_Phosphomethylpyrim"/>
    <property type="match status" value="1"/>
</dbReference>
<proteinExistence type="predicted"/>
<dbReference type="PANTHER" id="PTHR30557">
    <property type="entry name" value="THIAMINE BIOSYNTHESIS PROTEIN THIC"/>
    <property type="match status" value="1"/>
</dbReference>
<dbReference type="EC" id="4.1.99.17" evidence="9"/>
<dbReference type="SFLD" id="SFLDG01114">
    <property type="entry name" value="phosphomethylpyrimidine_syntha"/>
    <property type="match status" value="1"/>
</dbReference>
<keyword evidence="2" id="KW-0004">4Fe-4S</keyword>
<evidence type="ECO:0000256" key="4">
    <source>
        <dbReference type="ARBA" id="ARBA00022723"/>
    </source>
</evidence>
<dbReference type="GO" id="GO:0046872">
    <property type="term" value="F:metal ion binding"/>
    <property type="evidence" value="ECO:0007669"/>
    <property type="project" value="UniProtKB-KW"/>
</dbReference>
<organism evidence="10 11">
    <name type="scientific">Thermacetogenium phaeum (strain ATCC BAA-254 / DSM 26808 / PB)</name>
    <dbReference type="NCBI Taxonomy" id="1089553"/>
    <lineage>
        <taxon>Bacteria</taxon>
        <taxon>Bacillati</taxon>
        <taxon>Bacillota</taxon>
        <taxon>Clostridia</taxon>
        <taxon>Thermoanaerobacterales</taxon>
        <taxon>Thermoanaerobacteraceae</taxon>
        <taxon>Thermacetogenium</taxon>
    </lineage>
</organism>
<protein>
    <recommendedName>
        <fullName evidence="9">Phosphomethylpyrimidine synthase</fullName>
        <ecNumber evidence="9">4.1.99.17</ecNumber>
    </recommendedName>
</protein>
<evidence type="ECO:0000256" key="7">
    <source>
        <dbReference type="ARBA" id="ARBA00023014"/>
    </source>
</evidence>
<evidence type="ECO:0000256" key="6">
    <source>
        <dbReference type="ARBA" id="ARBA00023004"/>
    </source>
</evidence>
<dbReference type="KEGG" id="tpz:Tph_c22270"/>
<dbReference type="PANTHER" id="PTHR30557:SF1">
    <property type="entry name" value="PHOSPHOMETHYLPYRIMIDINE SYNTHASE, CHLOROPLASTIC"/>
    <property type="match status" value="1"/>
</dbReference>
<evidence type="ECO:0000256" key="1">
    <source>
        <dbReference type="ARBA" id="ARBA00001966"/>
    </source>
</evidence>
<keyword evidence="11" id="KW-1185">Reference proteome</keyword>
<accession>K4LK24</accession>
<evidence type="ECO:0000256" key="3">
    <source>
        <dbReference type="ARBA" id="ARBA00022691"/>
    </source>
</evidence>
<name>K4LK24_THEPS</name>
<dbReference type="GO" id="GO:0009228">
    <property type="term" value="P:thiamine biosynthetic process"/>
    <property type="evidence" value="ECO:0007669"/>
    <property type="project" value="UniProtKB-UniRule"/>
</dbReference>
<evidence type="ECO:0000313" key="10">
    <source>
        <dbReference type="EMBL" id="AFV12417.1"/>
    </source>
</evidence>